<dbReference type="SMART" id="SM00291">
    <property type="entry name" value="ZnF_ZZ"/>
    <property type="match status" value="3"/>
</dbReference>
<protein>
    <recommendedName>
        <fullName evidence="7">ZZ-type domain-containing protein</fullName>
    </recommendedName>
</protein>
<dbReference type="PANTHER" id="PTHR20930:SF0">
    <property type="entry name" value="PROTEIN ILRUN"/>
    <property type="match status" value="1"/>
</dbReference>
<keyword evidence="5" id="KW-0175">Coiled coil</keyword>
<feature type="region of interest" description="Disordered" evidence="6">
    <location>
        <begin position="224"/>
        <end position="301"/>
    </location>
</feature>
<dbReference type="STRING" id="741276.A0A2S5B797"/>
<accession>A0A2S5B797</accession>
<feature type="compositionally biased region" description="Low complexity" evidence="6">
    <location>
        <begin position="272"/>
        <end position="292"/>
    </location>
</feature>
<keyword evidence="1" id="KW-0479">Metal-binding</keyword>
<dbReference type="InterPro" id="IPR043145">
    <property type="entry name" value="Znf_ZZ_sf"/>
</dbReference>
<dbReference type="CDD" id="cd02249">
    <property type="entry name" value="ZZ"/>
    <property type="match status" value="1"/>
</dbReference>
<dbReference type="InterPro" id="IPR032350">
    <property type="entry name" value="Nbr1_FW"/>
</dbReference>
<feature type="compositionally biased region" description="Low complexity" evidence="6">
    <location>
        <begin position="935"/>
        <end position="953"/>
    </location>
</feature>
<proteinExistence type="predicted"/>
<dbReference type="OrthoDB" id="661148at2759"/>
<evidence type="ECO:0000256" key="2">
    <source>
        <dbReference type="ARBA" id="ARBA00022771"/>
    </source>
</evidence>
<evidence type="ECO:0000259" key="7">
    <source>
        <dbReference type="PROSITE" id="PS50135"/>
    </source>
</evidence>
<gene>
    <name evidence="8" type="ORF">BMF94_4482</name>
</gene>
<feature type="domain" description="ZZ-type" evidence="7">
    <location>
        <begin position="536"/>
        <end position="592"/>
    </location>
</feature>
<dbReference type="CDD" id="cd02340">
    <property type="entry name" value="ZZ_NBR1_like"/>
    <property type="match status" value="2"/>
</dbReference>
<feature type="coiled-coil region" evidence="5">
    <location>
        <begin position="179"/>
        <end position="210"/>
    </location>
</feature>
<feature type="compositionally biased region" description="Basic and acidic residues" evidence="6">
    <location>
        <begin position="224"/>
        <end position="238"/>
    </location>
</feature>
<feature type="compositionally biased region" description="Basic and acidic residues" evidence="6">
    <location>
        <begin position="250"/>
        <end position="259"/>
    </location>
</feature>
<feature type="region of interest" description="Disordered" evidence="6">
    <location>
        <begin position="1"/>
        <end position="25"/>
    </location>
</feature>
<evidence type="ECO:0000256" key="4">
    <source>
        <dbReference type="PROSITE-ProRule" id="PRU00228"/>
    </source>
</evidence>
<feature type="domain" description="ZZ-type" evidence="7">
    <location>
        <begin position="471"/>
        <end position="523"/>
    </location>
</feature>
<feature type="domain" description="ZZ-type" evidence="7">
    <location>
        <begin position="385"/>
        <end position="438"/>
    </location>
</feature>
<evidence type="ECO:0000256" key="1">
    <source>
        <dbReference type="ARBA" id="ARBA00022723"/>
    </source>
</evidence>
<evidence type="ECO:0000256" key="6">
    <source>
        <dbReference type="SAM" id="MobiDB-lite"/>
    </source>
</evidence>
<dbReference type="PROSITE" id="PS50135">
    <property type="entry name" value="ZF_ZZ_2"/>
    <property type="match status" value="3"/>
</dbReference>
<feature type="region of interest" description="Disordered" evidence="6">
    <location>
        <begin position="925"/>
        <end position="1012"/>
    </location>
</feature>
<dbReference type="EMBL" id="PJQD01000048">
    <property type="protein sequence ID" value="POY72654.1"/>
    <property type="molecule type" value="Genomic_DNA"/>
</dbReference>
<dbReference type="Proteomes" id="UP000237144">
    <property type="component" value="Unassembled WGS sequence"/>
</dbReference>
<comment type="caution">
    <text evidence="8">The sequence shown here is derived from an EMBL/GenBank/DDBJ whole genome shotgun (WGS) entry which is preliminary data.</text>
</comment>
<evidence type="ECO:0000313" key="9">
    <source>
        <dbReference type="Proteomes" id="UP000237144"/>
    </source>
</evidence>
<keyword evidence="2 4" id="KW-0863">Zinc-finger</keyword>
<dbReference type="Pfam" id="PF00569">
    <property type="entry name" value="ZZ"/>
    <property type="match status" value="3"/>
</dbReference>
<dbReference type="CDD" id="cd14947">
    <property type="entry name" value="NBR1_like"/>
    <property type="match status" value="1"/>
</dbReference>
<dbReference type="PROSITE" id="PS01357">
    <property type="entry name" value="ZF_ZZ_1"/>
    <property type="match status" value="2"/>
</dbReference>
<keyword evidence="9" id="KW-1185">Reference proteome</keyword>
<dbReference type="Gene3D" id="3.30.60.90">
    <property type="match status" value="3"/>
</dbReference>
<evidence type="ECO:0000256" key="3">
    <source>
        <dbReference type="ARBA" id="ARBA00022833"/>
    </source>
</evidence>
<sequence>MRSDPQQKAVAAREPLGQRRPRTASISHRCSALPLPLSLLRVRISSYSSFDRHHIPSHQLRLGGTMAHARQQTTAANYVFKMHYDGGGASAMNRRYGYQGELALPQVYEGLIDRSSQAFGIPRGDVVIFVRDNLGNLTKTLDSYQTFLRHVFLPIQQRPSEVKIDEKQRVVLAFAVFNKKDLDKRAERKRKEKEAQAARQAVEAAALKKRLIIEKQAALAKAQAEVRAKHASARDPPKKTPRSPPPVSVSEKKSSKEAPKVSQPDSTKPSLAAAPAKKIDTAATAKTSEAAAPVTSEPRAMCAKPAQPQAVDKADAWKGVQDFLETFVQNLNVHLADTFGDAAIPLDFKKLSDPAPTRLVQESVKEEQAKPAEPVQPAAAPSVVHPGVFCDGCGADMTGLRYKCRDCSNYDLCGPCIDERDKHHPTNHKFVSIARPGAPSHASERGTKLQLPVLSPSVTPVVPAPAAAPVRHAATCNLCDKGIIGVRYKCLECPDFDVDAECFSTHVEQLHPHPFVRLHAREDYVRATQVDLRGRHERIVCDGCQRSPIVGTRYKCMHSACPDYDLCADCEALPIPVHPRNHPLLKIRWPLERSGLDGAQAIRERGQAVIGSALPGPTSRPAQASSSLADVLEAFGTPRVVGSNTAISYVQILDGPGDHKTIVADIDLAQVHSAPPETIQVCESEAGVSVEQAGAPVIVGESREQAPSAATEEEETKSLEAPEPDAMDTETEQTTRDPSVKSMEASECAAALDTTQSLKPEEGVTSAETEEQAASQQSALPRAAFVSDITLLDGIAVPAGAEFQKVWAVRAGPTGWPTGCRLVHVGGFSSRHFSTNSDRPSSFEVAAAEPNEIVSISCEAKAPEDSGRFMDFWRLSLPDGTLFGERLWIDLTIETEDMAASSAHLSGSSLATSFMAPSLDAHGKSSSVPASIAHTARSSPSAPSSTVFSVPSSRDGDMSDFESVGAMTRSNTGTSERREVSSSAAAHEDDSMDEDTPDEDGFVYLSGQDADF</sequence>
<dbReference type="GO" id="GO:0008270">
    <property type="term" value="F:zinc ion binding"/>
    <property type="evidence" value="ECO:0007669"/>
    <property type="project" value="UniProtKB-KW"/>
</dbReference>
<dbReference type="InterPro" id="IPR013783">
    <property type="entry name" value="Ig-like_fold"/>
</dbReference>
<dbReference type="PANTHER" id="PTHR20930">
    <property type="entry name" value="OVARIAN CARCINOMA ANTIGEN CA125-RELATED"/>
    <property type="match status" value="1"/>
</dbReference>
<dbReference type="AlphaFoldDB" id="A0A2S5B797"/>
<keyword evidence="3" id="KW-0862">Zinc</keyword>
<feature type="compositionally biased region" description="Acidic residues" evidence="6">
    <location>
        <begin position="990"/>
        <end position="1001"/>
    </location>
</feature>
<dbReference type="SUPFAM" id="SSF57850">
    <property type="entry name" value="RING/U-box"/>
    <property type="match status" value="3"/>
</dbReference>
<dbReference type="Gene3D" id="2.60.40.10">
    <property type="entry name" value="Immunoglobulins"/>
    <property type="match status" value="1"/>
</dbReference>
<evidence type="ECO:0000313" key="8">
    <source>
        <dbReference type="EMBL" id="POY72654.1"/>
    </source>
</evidence>
<feature type="compositionally biased region" description="Acidic residues" evidence="6">
    <location>
        <begin position="722"/>
        <end position="731"/>
    </location>
</feature>
<evidence type="ECO:0000256" key="5">
    <source>
        <dbReference type="SAM" id="Coils"/>
    </source>
</evidence>
<reference evidence="8 9" key="1">
    <citation type="journal article" date="2018" name="Front. Microbiol.">
        <title>Prospects for Fungal Bioremediation of Acidic Radioactive Waste Sites: Characterization and Genome Sequence of Rhodotorula taiwanensis MD1149.</title>
        <authorList>
            <person name="Tkavc R."/>
            <person name="Matrosova V.Y."/>
            <person name="Grichenko O.E."/>
            <person name="Gostincar C."/>
            <person name="Volpe R.P."/>
            <person name="Klimenkova P."/>
            <person name="Gaidamakova E.K."/>
            <person name="Zhou C.E."/>
            <person name="Stewart B.J."/>
            <person name="Lyman M.G."/>
            <person name="Malfatti S.A."/>
            <person name="Rubinfeld B."/>
            <person name="Courtot M."/>
            <person name="Singh J."/>
            <person name="Dalgard C.L."/>
            <person name="Hamilton T."/>
            <person name="Frey K.G."/>
            <person name="Gunde-Cimerman N."/>
            <person name="Dugan L."/>
            <person name="Daly M.J."/>
        </authorList>
    </citation>
    <scope>NUCLEOTIDE SEQUENCE [LARGE SCALE GENOMIC DNA]</scope>
    <source>
        <strain evidence="8 9">MD1149</strain>
    </source>
</reference>
<dbReference type="Pfam" id="PF16158">
    <property type="entry name" value="N_BRCA1_IG"/>
    <property type="match status" value="1"/>
</dbReference>
<organism evidence="8 9">
    <name type="scientific">Rhodotorula taiwanensis</name>
    <dbReference type="NCBI Taxonomy" id="741276"/>
    <lineage>
        <taxon>Eukaryota</taxon>
        <taxon>Fungi</taxon>
        <taxon>Dikarya</taxon>
        <taxon>Basidiomycota</taxon>
        <taxon>Pucciniomycotina</taxon>
        <taxon>Microbotryomycetes</taxon>
        <taxon>Sporidiobolales</taxon>
        <taxon>Sporidiobolaceae</taxon>
        <taxon>Rhodotorula</taxon>
    </lineage>
</organism>
<feature type="region of interest" description="Disordered" evidence="6">
    <location>
        <begin position="697"/>
        <end position="776"/>
    </location>
</feature>
<name>A0A2S5B797_9BASI</name>
<dbReference type="InterPro" id="IPR000433">
    <property type="entry name" value="Znf_ZZ"/>
</dbReference>